<keyword evidence="1" id="KW-1133">Transmembrane helix</keyword>
<evidence type="ECO:0000256" key="1">
    <source>
        <dbReference type="SAM" id="Phobius"/>
    </source>
</evidence>
<accession>A0A4Q9PPT3</accession>
<keyword evidence="1" id="KW-0812">Transmembrane</keyword>
<reference evidence="2 3" key="1">
    <citation type="submission" date="2019-01" db="EMBL/GenBank/DDBJ databases">
        <title>Draft genome sequences of three monokaryotic isolates of the white-rot basidiomycete fungus Dichomitus squalens.</title>
        <authorList>
            <consortium name="DOE Joint Genome Institute"/>
            <person name="Lopez S.C."/>
            <person name="Andreopoulos B."/>
            <person name="Pangilinan J."/>
            <person name="Lipzen A."/>
            <person name="Riley R."/>
            <person name="Ahrendt S."/>
            <person name="Ng V."/>
            <person name="Barry K."/>
            <person name="Daum C."/>
            <person name="Grigoriev I.V."/>
            <person name="Hilden K.S."/>
            <person name="Makela M.R."/>
            <person name="de Vries R.P."/>
        </authorList>
    </citation>
    <scope>NUCLEOTIDE SEQUENCE [LARGE SCALE GENOMIC DNA]</scope>
    <source>
        <strain evidence="2 3">CBS 464.89</strain>
    </source>
</reference>
<dbReference type="Proteomes" id="UP000292082">
    <property type="component" value="Unassembled WGS sequence"/>
</dbReference>
<proteinExistence type="predicted"/>
<evidence type="ECO:0000313" key="2">
    <source>
        <dbReference type="EMBL" id="TBU56351.1"/>
    </source>
</evidence>
<gene>
    <name evidence="2" type="ORF">BD310DRAFT_931508</name>
</gene>
<dbReference type="AlphaFoldDB" id="A0A4Q9PPT3"/>
<keyword evidence="3" id="KW-1185">Reference proteome</keyword>
<organism evidence="2 3">
    <name type="scientific">Dichomitus squalens</name>
    <dbReference type="NCBI Taxonomy" id="114155"/>
    <lineage>
        <taxon>Eukaryota</taxon>
        <taxon>Fungi</taxon>
        <taxon>Dikarya</taxon>
        <taxon>Basidiomycota</taxon>
        <taxon>Agaricomycotina</taxon>
        <taxon>Agaricomycetes</taxon>
        <taxon>Polyporales</taxon>
        <taxon>Polyporaceae</taxon>
        <taxon>Dichomitus</taxon>
    </lineage>
</organism>
<name>A0A4Q9PPT3_9APHY</name>
<protein>
    <submittedName>
        <fullName evidence="2">Uncharacterized protein</fullName>
    </submittedName>
</protein>
<dbReference type="EMBL" id="ML145152">
    <property type="protein sequence ID" value="TBU56351.1"/>
    <property type="molecule type" value="Genomic_DNA"/>
</dbReference>
<evidence type="ECO:0000313" key="3">
    <source>
        <dbReference type="Proteomes" id="UP000292082"/>
    </source>
</evidence>
<keyword evidence="1" id="KW-0472">Membrane</keyword>
<sequence length="78" mass="8842">MPRPLVLCPGTGDAHATHCVQRRGRIDAVRLAFQADFPDILITFPISVGINLIIWFWCVDVLLKRFLASYSYRDLPNA</sequence>
<feature type="transmembrane region" description="Helical" evidence="1">
    <location>
        <begin position="40"/>
        <end position="63"/>
    </location>
</feature>